<protein>
    <submittedName>
        <fullName evidence="1">Uncharacterized protein</fullName>
    </submittedName>
</protein>
<accession>A0AAD1U9H9</accession>
<reference evidence="1" key="1">
    <citation type="submission" date="2023-07" db="EMBL/GenBank/DDBJ databases">
        <authorList>
            <consortium name="AG Swart"/>
            <person name="Singh M."/>
            <person name="Singh A."/>
            <person name="Seah K."/>
            <person name="Emmerich C."/>
        </authorList>
    </citation>
    <scope>NUCLEOTIDE SEQUENCE</scope>
    <source>
        <strain evidence="1">DP1</strain>
    </source>
</reference>
<name>A0AAD1U9H9_EUPCR</name>
<dbReference type="SUPFAM" id="SSF48371">
    <property type="entry name" value="ARM repeat"/>
    <property type="match status" value="1"/>
</dbReference>
<dbReference type="AlphaFoldDB" id="A0AAD1U9H9"/>
<dbReference type="InterPro" id="IPR016024">
    <property type="entry name" value="ARM-type_fold"/>
</dbReference>
<dbReference type="Proteomes" id="UP001295684">
    <property type="component" value="Unassembled WGS sequence"/>
</dbReference>
<proteinExistence type="predicted"/>
<organism evidence="1 2">
    <name type="scientific">Euplotes crassus</name>
    <dbReference type="NCBI Taxonomy" id="5936"/>
    <lineage>
        <taxon>Eukaryota</taxon>
        <taxon>Sar</taxon>
        <taxon>Alveolata</taxon>
        <taxon>Ciliophora</taxon>
        <taxon>Intramacronucleata</taxon>
        <taxon>Spirotrichea</taxon>
        <taxon>Hypotrichia</taxon>
        <taxon>Euplotida</taxon>
        <taxon>Euplotidae</taxon>
        <taxon>Moneuplotes</taxon>
    </lineage>
</organism>
<dbReference type="EMBL" id="CAMPGE010004277">
    <property type="protein sequence ID" value="CAI2363127.1"/>
    <property type="molecule type" value="Genomic_DNA"/>
</dbReference>
<keyword evidence="2" id="KW-1185">Reference proteome</keyword>
<dbReference type="InterPro" id="IPR011989">
    <property type="entry name" value="ARM-like"/>
</dbReference>
<gene>
    <name evidence="1" type="ORF">ECRASSUSDP1_LOCUS4457</name>
</gene>
<evidence type="ECO:0000313" key="1">
    <source>
        <dbReference type="EMBL" id="CAI2363127.1"/>
    </source>
</evidence>
<dbReference type="Gene3D" id="1.25.10.10">
    <property type="entry name" value="Leucine-rich Repeat Variant"/>
    <property type="match status" value="1"/>
</dbReference>
<sequence length="597" mass="69692">MEGKFHSEDFREKFRRSLCCYRPDIKRKREEFMVSLRKKNRKAIFNIKRGLQADNDGEENDKEVCETTLNAYKALGIDRADDPIDIIKFAKTILHNSPADRQNVLEVILDLMCNTNIEEGEDRRVNMKRISAEIKGCINKKKPELCLIALKVLRISLHSGAFCEKSFNTFVTSGLLNDILDILEICDDIRTKMQLINAAIDCIIAAAISCLFVLKSIQNRGIFLKLFDLSERFTDQEIQRYFPNFYTCICAVTDKLVAVNCHYDIKKISRILIFQLDTIIKPEEKVPLQFDEEDCKQRVSQEMMAHQILRSIFNITKADVKLCELYLEVEEFKIILLKCLSSCKDSIVIPSLQIASNMSMPNFEFDIISYLIDHGLLEKLKDYISHPNEILRKDFQLLFYNILVQCPTVYQEICEKGELRKIILDLMQSESISDRYEGAQLFNMILIKGMWNLEDVEIMGKDYLTILTKEHEESRVQITKIMEDDFFAKFIESLEEPIIPPQYIEESITILENIMEYYKNSEMYQQIIDYFRELGGEEIMGKYLLSPNKNLASCYSNTSLKIQHFLERYMDYEPFDPIETKSDEMDITEICETICSL</sequence>
<evidence type="ECO:0000313" key="2">
    <source>
        <dbReference type="Proteomes" id="UP001295684"/>
    </source>
</evidence>
<comment type="caution">
    <text evidence="1">The sequence shown here is derived from an EMBL/GenBank/DDBJ whole genome shotgun (WGS) entry which is preliminary data.</text>
</comment>